<dbReference type="GO" id="GO:0008967">
    <property type="term" value="F:phosphoglycolate phosphatase activity"/>
    <property type="evidence" value="ECO:0007669"/>
    <property type="project" value="TreeGrafter"/>
</dbReference>
<dbReference type="InterPro" id="IPR006438">
    <property type="entry name" value="HAD-SF_TIGR01548"/>
</dbReference>
<dbReference type="PANTHER" id="PTHR43434">
    <property type="entry name" value="PHOSPHOGLYCOLATE PHOSPHATASE"/>
    <property type="match status" value="1"/>
</dbReference>
<dbReference type="Gene3D" id="1.10.150.240">
    <property type="entry name" value="Putative phosphatase, domain 2"/>
    <property type="match status" value="1"/>
</dbReference>
<dbReference type="NCBIfam" id="TIGR01548">
    <property type="entry name" value="HAD-SF-IA-hyp1"/>
    <property type="match status" value="1"/>
</dbReference>
<comment type="caution">
    <text evidence="1">The sequence shown here is derived from an EMBL/GenBank/DDBJ whole genome shotgun (WGS) entry which is preliminary data.</text>
</comment>
<dbReference type="Pfam" id="PF00702">
    <property type="entry name" value="Hydrolase"/>
    <property type="match status" value="1"/>
</dbReference>
<dbReference type="AlphaFoldDB" id="A0A9W7FWL0"/>
<name>A0A9W7FWL0_9STRA</name>
<dbReference type="GO" id="GO:0006281">
    <property type="term" value="P:DNA repair"/>
    <property type="evidence" value="ECO:0007669"/>
    <property type="project" value="TreeGrafter"/>
</dbReference>
<dbReference type="NCBIfam" id="TIGR01509">
    <property type="entry name" value="HAD-SF-IA-v3"/>
    <property type="match status" value="1"/>
</dbReference>
<evidence type="ECO:0000313" key="1">
    <source>
        <dbReference type="EMBL" id="GMI21198.1"/>
    </source>
</evidence>
<dbReference type="NCBIfam" id="TIGR01549">
    <property type="entry name" value="HAD-SF-IA-v1"/>
    <property type="match status" value="1"/>
</dbReference>
<protein>
    <recommendedName>
        <fullName evidence="3">HAD family hydrolase</fullName>
    </recommendedName>
</protein>
<evidence type="ECO:0000313" key="2">
    <source>
        <dbReference type="Proteomes" id="UP001165065"/>
    </source>
</evidence>
<reference evidence="2" key="1">
    <citation type="journal article" date="2023" name="Commun. Biol.">
        <title>Genome analysis of Parmales, the sister group of diatoms, reveals the evolutionary specialization of diatoms from phago-mixotrophs to photoautotrophs.</title>
        <authorList>
            <person name="Ban H."/>
            <person name="Sato S."/>
            <person name="Yoshikawa S."/>
            <person name="Yamada K."/>
            <person name="Nakamura Y."/>
            <person name="Ichinomiya M."/>
            <person name="Sato N."/>
            <person name="Blanc-Mathieu R."/>
            <person name="Endo H."/>
            <person name="Kuwata A."/>
            <person name="Ogata H."/>
        </authorList>
    </citation>
    <scope>NUCLEOTIDE SEQUENCE [LARGE SCALE GENOMIC DNA]</scope>
</reference>
<dbReference type="OrthoDB" id="447729at2759"/>
<dbReference type="InterPro" id="IPR006439">
    <property type="entry name" value="HAD-SF_hydro_IA"/>
</dbReference>
<dbReference type="InterPro" id="IPR023214">
    <property type="entry name" value="HAD_sf"/>
</dbReference>
<dbReference type="EMBL" id="BRYA01000527">
    <property type="protein sequence ID" value="GMI21198.1"/>
    <property type="molecule type" value="Genomic_DNA"/>
</dbReference>
<dbReference type="Gene3D" id="3.40.50.1000">
    <property type="entry name" value="HAD superfamily/HAD-like"/>
    <property type="match status" value="1"/>
</dbReference>
<sequence length="247" mass="26202">MVKPTALLLDMDGVMAEVSRSYRGAIIQTCKHFLDSSVVTNEVVSAQKAAGGCNNDWVLSRDLIASNLPPGSPVPTLEEVTERFEMIYQGHGDVKGLHTLETLIPAKGLLAELRRRCPGKMAVVTGRPRSDCTKFLELHGIADLFDACVCMEDGPAKPDPFPVSQACKLLGVEPKDAVMVGDTPDDIRAGLAAGTRAVAVATPDDYAKAVLEKRGAGTGELAKACKDCGAEIVMVPGLAELLDIFEP</sequence>
<dbReference type="SFLD" id="SFLDG01129">
    <property type="entry name" value="C1.5:_HAD__Beta-PGM__Phosphata"/>
    <property type="match status" value="1"/>
</dbReference>
<dbReference type="PANTHER" id="PTHR43434:SF1">
    <property type="entry name" value="PHOSPHOGLYCOLATE PHOSPHATASE"/>
    <property type="match status" value="1"/>
</dbReference>
<proteinExistence type="predicted"/>
<gene>
    <name evidence="1" type="ORF">TrCOL_g1899</name>
</gene>
<dbReference type="InterPro" id="IPR036412">
    <property type="entry name" value="HAD-like_sf"/>
</dbReference>
<dbReference type="SFLD" id="SFLDS00003">
    <property type="entry name" value="Haloacid_Dehalogenase"/>
    <property type="match status" value="1"/>
</dbReference>
<organism evidence="1 2">
    <name type="scientific">Triparma columacea</name>
    <dbReference type="NCBI Taxonomy" id="722753"/>
    <lineage>
        <taxon>Eukaryota</taxon>
        <taxon>Sar</taxon>
        <taxon>Stramenopiles</taxon>
        <taxon>Ochrophyta</taxon>
        <taxon>Bolidophyceae</taxon>
        <taxon>Parmales</taxon>
        <taxon>Triparmaceae</taxon>
        <taxon>Triparma</taxon>
    </lineage>
</organism>
<dbReference type="InterPro" id="IPR023198">
    <property type="entry name" value="PGP-like_dom2"/>
</dbReference>
<accession>A0A9W7FWL0</accession>
<dbReference type="SUPFAM" id="SSF56784">
    <property type="entry name" value="HAD-like"/>
    <property type="match status" value="1"/>
</dbReference>
<dbReference type="Proteomes" id="UP001165065">
    <property type="component" value="Unassembled WGS sequence"/>
</dbReference>
<keyword evidence="2" id="KW-1185">Reference proteome</keyword>
<dbReference type="InterPro" id="IPR050155">
    <property type="entry name" value="HAD-like_hydrolase_sf"/>
</dbReference>
<evidence type="ECO:0008006" key="3">
    <source>
        <dbReference type="Google" id="ProtNLM"/>
    </source>
</evidence>